<proteinExistence type="predicted"/>
<evidence type="ECO:0000313" key="1">
    <source>
        <dbReference type="EMBL" id="XDJ14703.1"/>
    </source>
</evidence>
<reference evidence="1" key="1">
    <citation type="submission" date="2024-07" db="EMBL/GenBank/DDBJ databases">
        <authorList>
            <person name="Bringhurst R.M."/>
            <person name="Homer T.E."/>
        </authorList>
    </citation>
    <scope>NUCLEOTIDE SEQUENCE</scope>
</reference>
<dbReference type="EMBL" id="PQ015378">
    <property type="protein sequence ID" value="XDJ14703.1"/>
    <property type="molecule type" value="Genomic_DNA"/>
</dbReference>
<sequence length="254" mass="26740">MSQAPQVTLNAFSVMSTWLYAQPVQGSSKRPSIRFNVRGNVPTVVVKTGVDGDENHGKIDFRTDLATFAAAIHYAKQLANNVPDVPQKRVFIYQDDFVAGKKLDKQMVLSKWEIGRAQDGRIYMAVLSTKASRPRIPFYFGPSKYHSIQNGDGSEITPKEMSEAYAIGFLAPAEAIVYNLMVAQFDENAKNVANPANFGGGNGGGGGYNKGGNGGGGYNRGGNGGGGNNYGGGGNSGGGNGGFSDDGFGDAMAF</sequence>
<name>A0AB39CCV1_9VIRU</name>
<protein>
    <recommendedName>
        <fullName evidence="2">Single-stranded DNA-binding protein</fullName>
    </recommendedName>
</protein>
<organism evidence="1">
    <name type="scientific">Pseudomonas phage RVTF4</name>
    <dbReference type="NCBI Taxonomy" id="3236931"/>
    <lineage>
        <taxon>Viruses</taxon>
    </lineage>
</organism>
<evidence type="ECO:0008006" key="2">
    <source>
        <dbReference type="Google" id="ProtNLM"/>
    </source>
</evidence>
<accession>A0AB39CCV1</accession>